<dbReference type="EMBL" id="JAFKCT010000002">
    <property type="protein sequence ID" value="MBN7810793.1"/>
    <property type="molecule type" value="Genomic_DNA"/>
</dbReference>
<dbReference type="PANTHER" id="PTHR40254">
    <property type="entry name" value="BLR0577 PROTEIN"/>
    <property type="match status" value="1"/>
</dbReference>
<evidence type="ECO:0000259" key="1">
    <source>
        <dbReference type="Pfam" id="PF13454"/>
    </source>
</evidence>
<dbReference type="InterPro" id="IPR052189">
    <property type="entry name" value="L-asp_N-monooxygenase_NS-form"/>
</dbReference>
<reference evidence="2 3" key="1">
    <citation type="submission" date="2021-03" db="EMBL/GenBank/DDBJ databases">
        <title>novel species isolated from a fishpond in China.</title>
        <authorList>
            <person name="Lu H."/>
            <person name="Cai Z."/>
        </authorList>
    </citation>
    <scope>NUCLEOTIDE SEQUENCE [LARGE SCALE GENOMIC DNA]</scope>
    <source>
        <strain evidence="2 3">H41</strain>
    </source>
</reference>
<gene>
    <name evidence="2" type="ORF">J0A68_07495</name>
</gene>
<dbReference type="InterPro" id="IPR038732">
    <property type="entry name" value="HpyO/CreE_NAD-binding"/>
</dbReference>
<feature type="domain" description="FAD-dependent urate hydroxylase HpyO/Asp monooxygenase CreE-like FAD/NAD(P)-binding" evidence="1">
    <location>
        <begin position="1"/>
        <end position="163"/>
    </location>
</feature>
<evidence type="ECO:0000313" key="2">
    <source>
        <dbReference type="EMBL" id="MBN7810793.1"/>
    </source>
</evidence>
<dbReference type="RefSeq" id="WP_206577564.1">
    <property type="nucleotide sequence ID" value="NZ_JAFKCT010000002.1"/>
</dbReference>
<protein>
    <submittedName>
        <fullName evidence="2">FAD/NAD(P)-binding protein</fullName>
    </submittedName>
</protein>
<dbReference type="Pfam" id="PF13454">
    <property type="entry name" value="NAD_binding_9"/>
    <property type="match status" value="1"/>
</dbReference>
<sequence>MGPKGLYGFERLLANLALLEDAPEVEIHLFNRTESFGAGEVYDPEQPAYLLMNYANGHISMWHSEGIPAVVPTTYTLVEWLKKNQYSTSEPNEVSPRYLVGKYLQEGFEALVKHAPKFVKIYKHVGEVADIAPLGKRYTLTVSTDGSERRLRGIDEILVASGHPRAQAPPFPDLDHAVDFVYPIPSKLAKINPGELVAMKGVGLTFVDVVLGLTEGRGGRFSENFQGDLVYFPSGKEPQKIFPFSKSGLPMMPRGNTYPPKIYEPIFFIEENLTQGRNPSAKYDFEKEVLPWMEREYKWVYYSKLFRINHLTLDLSTNFLEVEAQIEDFHRLFPKFVRFDLQDFLHRPFTEEGFVEDRQAYVDYCLGQAKLGEENSPLAGAAGLWRSLSPVFARIYQFGGLKPESHRLFAEQYAGALNRLSYGPPVGNMEKILALAKNGLLDFSAAKGQISYRNPLFRLQSEVGRVAVETDYFVDARIPKYQVSDTSQGLYGKMIERGIVTPYVNREGERCYQPGCVALSKAGHAIDPSGRVNDSITFTGTPTEGLTYDNDSLSREKNDLVSAWARNLCERLEKKAKPFRISESKTSVSP</sequence>
<keyword evidence="3" id="KW-1185">Reference proteome</keyword>
<organism evidence="2 3">
    <name type="scientific">Algoriphagus oliviformis</name>
    <dbReference type="NCBI Taxonomy" id="2811231"/>
    <lineage>
        <taxon>Bacteria</taxon>
        <taxon>Pseudomonadati</taxon>
        <taxon>Bacteroidota</taxon>
        <taxon>Cytophagia</taxon>
        <taxon>Cytophagales</taxon>
        <taxon>Cyclobacteriaceae</taxon>
        <taxon>Algoriphagus</taxon>
    </lineage>
</organism>
<comment type="caution">
    <text evidence="2">The sequence shown here is derived from an EMBL/GenBank/DDBJ whole genome shotgun (WGS) entry which is preliminary data.</text>
</comment>
<proteinExistence type="predicted"/>
<evidence type="ECO:0000313" key="3">
    <source>
        <dbReference type="Proteomes" id="UP000664317"/>
    </source>
</evidence>
<name>A0ABS3C114_9BACT</name>
<dbReference type="Proteomes" id="UP000664317">
    <property type="component" value="Unassembled WGS sequence"/>
</dbReference>
<dbReference type="PANTHER" id="PTHR40254:SF1">
    <property type="entry name" value="BLR0577 PROTEIN"/>
    <property type="match status" value="1"/>
</dbReference>
<accession>A0ABS3C114</accession>